<name>A0A914R8J2_9BILA</name>
<keyword evidence="2" id="KW-0808">Transferase</keyword>
<dbReference type="Proteomes" id="UP000887578">
    <property type="component" value="Unplaced"/>
</dbReference>
<evidence type="ECO:0000256" key="3">
    <source>
        <dbReference type="ARBA" id="ARBA00022691"/>
    </source>
</evidence>
<comment type="subunit">
    <text evidence="4">Component of a multi-subunit COQ enzyme complex, composed of at least COQ3, COQ4, COQ5, COQ6, COQ7 and COQ9. Interacts with PYURF; the interaction is direct, stabilizes COQ5 protein and associates PYURF with COQ enzyme complex.</text>
</comment>
<dbReference type="PROSITE" id="PS01183">
    <property type="entry name" value="UBIE_1"/>
    <property type="match status" value="1"/>
</dbReference>
<keyword evidence="3" id="KW-0949">S-adenosyl-L-methionine</keyword>
<sequence>MGRTPLLHVVRRTFTTPSNYVKTGNLTSSATTTHFGFENIAEDEKQSKVHTVFANVADKYDLLNDAMSVGVHRLWKNYFVNSAPLLPNSRCLDVAGGTGDIAFRLMERDPNGIRDITVFDINQTMLDVGMNRAKEEKSLNLNKLKWICGNAEALPFEDNSFDLYTIAFGIRNCTHIDKVCVMFF</sequence>
<dbReference type="AlphaFoldDB" id="A0A914R8J2"/>
<accession>A0A914R8J2</accession>
<keyword evidence="5" id="KW-1185">Reference proteome</keyword>
<dbReference type="WBParaSite" id="PDA_v2.g7913.t1">
    <property type="protein sequence ID" value="PDA_v2.g7913.t1"/>
    <property type="gene ID" value="PDA_v2.g7913"/>
</dbReference>
<dbReference type="PROSITE" id="PS51608">
    <property type="entry name" value="SAM_MT_UBIE"/>
    <property type="match status" value="1"/>
</dbReference>
<proteinExistence type="predicted"/>
<dbReference type="Pfam" id="PF01209">
    <property type="entry name" value="Ubie_methyltran"/>
    <property type="match status" value="1"/>
</dbReference>
<evidence type="ECO:0000256" key="4">
    <source>
        <dbReference type="ARBA" id="ARBA00046387"/>
    </source>
</evidence>
<dbReference type="GO" id="GO:0032259">
    <property type="term" value="P:methylation"/>
    <property type="evidence" value="ECO:0007669"/>
    <property type="project" value="UniProtKB-KW"/>
</dbReference>
<evidence type="ECO:0000256" key="2">
    <source>
        <dbReference type="ARBA" id="ARBA00022679"/>
    </source>
</evidence>
<organism evidence="5 6">
    <name type="scientific">Panagrolaimus davidi</name>
    <dbReference type="NCBI Taxonomy" id="227884"/>
    <lineage>
        <taxon>Eukaryota</taxon>
        <taxon>Metazoa</taxon>
        <taxon>Ecdysozoa</taxon>
        <taxon>Nematoda</taxon>
        <taxon>Chromadorea</taxon>
        <taxon>Rhabditida</taxon>
        <taxon>Tylenchina</taxon>
        <taxon>Panagrolaimomorpha</taxon>
        <taxon>Panagrolaimoidea</taxon>
        <taxon>Panagrolaimidae</taxon>
        <taxon>Panagrolaimus</taxon>
    </lineage>
</organism>
<evidence type="ECO:0000313" key="6">
    <source>
        <dbReference type="WBParaSite" id="PDA_v2.g7913.t1"/>
    </source>
</evidence>
<dbReference type="PANTHER" id="PTHR43591:SF24">
    <property type="entry name" value="2-METHOXY-6-POLYPRENYL-1,4-BENZOQUINOL METHYLASE, MITOCHONDRIAL"/>
    <property type="match status" value="1"/>
</dbReference>
<dbReference type="PANTHER" id="PTHR43591">
    <property type="entry name" value="METHYLTRANSFERASE"/>
    <property type="match status" value="1"/>
</dbReference>
<dbReference type="Gene3D" id="3.40.50.150">
    <property type="entry name" value="Vaccinia Virus protein VP39"/>
    <property type="match status" value="1"/>
</dbReference>
<keyword evidence="1" id="KW-0489">Methyltransferase</keyword>
<dbReference type="GO" id="GO:0008425">
    <property type="term" value="F:2-methoxy-6-polyprenyl-1,4-benzoquinol methyltransferase activity"/>
    <property type="evidence" value="ECO:0007669"/>
    <property type="project" value="TreeGrafter"/>
</dbReference>
<dbReference type="InterPro" id="IPR029063">
    <property type="entry name" value="SAM-dependent_MTases_sf"/>
</dbReference>
<reference evidence="6" key="1">
    <citation type="submission" date="2022-11" db="UniProtKB">
        <authorList>
            <consortium name="WormBaseParasite"/>
        </authorList>
    </citation>
    <scope>IDENTIFICATION</scope>
</reference>
<evidence type="ECO:0000313" key="5">
    <source>
        <dbReference type="Proteomes" id="UP000887578"/>
    </source>
</evidence>
<dbReference type="InterPro" id="IPR004033">
    <property type="entry name" value="UbiE/COQ5_MeTrFase"/>
</dbReference>
<dbReference type="InterPro" id="IPR023576">
    <property type="entry name" value="UbiE/COQ5_MeTrFase_CS"/>
</dbReference>
<protein>
    <submittedName>
        <fullName evidence="6">2-methoxy-6-polyprenyl-1,4-benzoquinol methylase, mitochondrial</fullName>
    </submittedName>
</protein>
<dbReference type="SUPFAM" id="SSF53335">
    <property type="entry name" value="S-adenosyl-L-methionine-dependent methyltransferases"/>
    <property type="match status" value="1"/>
</dbReference>
<dbReference type="CDD" id="cd02440">
    <property type="entry name" value="AdoMet_MTases"/>
    <property type="match status" value="1"/>
</dbReference>
<evidence type="ECO:0000256" key="1">
    <source>
        <dbReference type="ARBA" id="ARBA00022603"/>
    </source>
</evidence>